<dbReference type="Proteomes" id="UP000499080">
    <property type="component" value="Unassembled WGS sequence"/>
</dbReference>
<keyword evidence="3" id="KW-1185">Reference proteome</keyword>
<evidence type="ECO:0000313" key="2">
    <source>
        <dbReference type="EMBL" id="GBN11638.1"/>
    </source>
</evidence>
<accession>A0A4Y2LAE8</accession>
<evidence type="ECO:0000313" key="3">
    <source>
        <dbReference type="Proteomes" id="UP000499080"/>
    </source>
</evidence>
<feature type="region of interest" description="Disordered" evidence="1">
    <location>
        <begin position="83"/>
        <end position="105"/>
    </location>
</feature>
<name>A0A4Y2LAE8_ARAVE</name>
<comment type="caution">
    <text evidence="2">The sequence shown here is derived from an EMBL/GenBank/DDBJ whole genome shotgun (WGS) entry which is preliminary data.</text>
</comment>
<organism evidence="2 3">
    <name type="scientific">Araneus ventricosus</name>
    <name type="common">Orbweaver spider</name>
    <name type="synonym">Epeira ventricosa</name>
    <dbReference type="NCBI Taxonomy" id="182803"/>
    <lineage>
        <taxon>Eukaryota</taxon>
        <taxon>Metazoa</taxon>
        <taxon>Ecdysozoa</taxon>
        <taxon>Arthropoda</taxon>
        <taxon>Chelicerata</taxon>
        <taxon>Arachnida</taxon>
        <taxon>Araneae</taxon>
        <taxon>Araneomorphae</taxon>
        <taxon>Entelegynae</taxon>
        <taxon>Araneoidea</taxon>
        <taxon>Araneidae</taxon>
        <taxon>Araneus</taxon>
    </lineage>
</organism>
<gene>
    <name evidence="2" type="ORF">AVEN_154394_1</name>
</gene>
<protein>
    <submittedName>
        <fullName evidence="2">Uncharacterized protein</fullName>
    </submittedName>
</protein>
<sequence length="105" mass="11399">MLSLNDCPIAETNNPSPNLSSLSHLINGNGFLYRHNLGDLPTAQLDAVPSTPPGYVNGFGFMTLDNITLFSLRCLREFVGSSSCGNQRERGVLTPPAFGDQHVHR</sequence>
<dbReference type="AlphaFoldDB" id="A0A4Y2LAE8"/>
<reference evidence="2 3" key="1">
    <citation type="journal article" date="2019" name="Sci. Rep.">
        <title>Orb-weaving spider Araneus ventricosus genome elucidates the spidroin gene catalogue.</title>
        <authorList>
            <person name="Kono N."/>
            <person name="Nakamura H."/>
            <person name="Ohtoshi R."/>
            <person name="Moran D.A.P."/>
            <person name="Shinohara A."/>
            <person name="Yoshida Y."/>
            <person name="Fujiwara M."/>
            <person name="Mori M."/>
            <person name="Tomita M."/>
            <person name="Arakawa K."/>
        </authorList>
    </citation>
    <scope>NUCLEOTIDE SEQUENCE [LARGE SCALE GENOMIC DNA]</scope>
</reference>
<proteinExistence type="predicted"/>
<dbReference type="EMBL" id="BGPR01005598">
    <property type="protein sequence ID" value="GBN11638.1"/>
    <property type="molecule type" value="Genomic_DNA"/>
</dbReference>
<evidence type="ECO:0000256" key="1">
    <source>
        <dbReference type="SAM" id="MobiDB-lite"/>
    </source>
</evidence>